<dbReference type="GO" id="GO:0051205">
    <property type="term" value="P:protein insertion into membrane"/>
    <property type="evidence" value="ECO:0007669"/>
    <property type="project" value="UniProtKB-UniRule"/>
</dbReference>
<evidence type="ECO:0000313" key="7">
    <source>
        <dbReference type="EMBL" id="TGO03238.1"/>
    </source>
</evidence>
<comment type="caution">
    <text evidence="7">The sequence shown here is derived from an EMBL/GenBank/DDBJ whole genome shotgun (WGS) entry which is preliminary data.</text>
</comment>
<evidence type="ECO:0000256" key="1">
    <source>
        <dbReference type="ARBA" id="ARBA00022729"/>
    </source>
</evidence>
<keyword evidence="4" id="KW-0564">Palmitate</keyword>
<comment type="subcellular location">
    <subcellularLocation>
        <location evidence="4">Cell outer membrane</location>
        <topology evidence="4">Lipid-anchor</topology>
    </subcellularLocation>
</comment>
<dbReference type="GO" id="GO:0030674">
    <property type="term" value="F:protein-macromolecule adaptor activity"/>
    <property type="evidence" value="ECO:0007669"/>
    <property type="project" value="TreeGrafter"/>
</dbReference>
<dbReference type="Proteomes" id="UP000030428">
    <property type="component" value="Unassembled WGS sequence"/>
</dbReference>
<comment type="subunit">
    <text evidence="4">Part of the Bam complex.</text>
</comment>
<evidence type="ECO:0000313" key="8">
    <source>
        <dbReference type="Proteomes" id="UP000030428"/>
    </source>
</evidence>
<keyword evidence="1 4" id="KW-0732">Signal</keyword>
<dbReference type="Pfam" id="PF04355">
    <property type="entry name" value="BamE"/>
    <property type="match status" value="1"/>
</dbReference>
<name>A0A4E0QRE6_9GAMM</name>
<evidence type="ECO:0000256" key="2">
    <source>
        <dbReference type="ARBA" id="ARBA00023136"/>
    </source>
</evidence>
<dbReference type="InterPro" id="IPR026592">
    <property type="entry name" value="BamE"/>
</dbReference>
<reference evidence="7 8" key="1">
    <citation type="journal article" date="2016" name="Front. Microbiol.">
        <title>Single-Cell (Meta-)Genomics of a Dimorphic Candidatus Thiomargarita nelsonii Reveals Genomic Plasticity.</title>
        <authorList>
            <person name="Flood B.E."/>
            <person name="Fliss P."/>
            <person name="Jones D.S."/>
            <person name="Dick G.J."/>
            <person name="Jain S."/>
            <person name="Kaster A.K."/>
            <person name="Winkel M."/>
            <person name="Mussmann M."/>
            <person name="Bailey J."/>
        </authorList>
    </citation>
    <scope>NUCLEOTIDE SEQUENCE [LARGE SCALE GENOMIC DNA]</scope>
    <source>
        <strain evidence="7">Hydrate Ridge</strain>
    </source>
</reference>
<dbReference type="InterPro" id="IPR007450">
    <property type="entry name" value="BamE_dom"/>
</dbReference>
<keyword evidence="8" id="KW-1185">Reference proteome</keyword>
<dbReference type="GO" id="GO:0043165">
    <property type="term" value="P:Gram-negative-bacterium-type cell outer membrane assembly"/>
    <property type="evidence" value="ECO:0007669"/>
    <property type="project" value="UniProtKB-UniRule"/>
</dbReference>
<evidence type="ECO:0000256" key="5">
    <source>
        <dbReference type="SAM" id="MobiDB-lite"/>
    </source>
</evidence>
<keyword evidence="2 4" id="KW-0472">Membrane</keyword>
<feature type="domain" description="Outer membrane protein assembly factor BamE" evidence="6">
    <location>
        <begin position="26"/>
        <end position="95"/>
    </location>
</feature>
<dbReference type="HAMAP" id="MF_00925">
    <property type="entry name" value="OM_assembly_BamE"/>
    <property type="match status" value="1"/>
</dbReference>
<gene>
    <name evidence="4" type="primary">bamE</name>
    <name evidence="7" type="ORF">PN36_10710</name>
</gene>
<feature type="region of interest" description="Disordered" evidence="5">
    <location>
        <begin position="97"/>
        <end position="121"/>
    </location>
</feature>
<evidence type="ECO:0000259" key="6">
    <source>
        <dbReference type="Pfam" id="PF04355"/>
    </source>
</evidence>
<proteinExistence type="inferred from homology"/>
<comment type="function">
    <text evidence="4">Part of the outer membrane protein assembly complex, which is involved in assembly and insertion of beta-barrel proteins into the outer membrane.</text>
</comment>
<organism evidence="7 8">
    <name type="scientific">Candidatus Thiomargarita nelsonii</name>
    <dbReference type="NCBI Taxonomy" id="1003181"/>
    <lineage>
        <taxon>Bacteria</taxon>
        <taxon>Pseudomonadati</taxon>
        <taxon>Pseudomonadota</taxon>
        <taxon>Gammaproteobacteria</taxon>
        <taxon>Thiotrichales</taxon>
        <taxon>Thiotrichaceae</taxon>
        <taxon>Thiomargarita</taxon>
    </lineage>
</organism>
<dbReference type="EMBL" id="JSZA02000032">
    <property type="protein sequence ID" value="TGO03238.1"/>
    <property type="molecule type" value="Genomic_DNA"/>
</dbReference>
<keyword evidence="3 4" id="KW-0998">Cell outer membrane</keyword>
<dbReference type="PANTHER" id="PTHR37482">
    <property type="entry name" value="OUTER MEMBRANE PROTEIN ASSEMBLY FACTOR BAME"/>
    <property type="match status" value="1"/>
</dbReference>
<dbReference type="PANTHER" id="PTHR37482:SF1">
    <property type="entry name" value="OUTER MEMBRANE PROTEIN ASSEMBLY FACTOR BAME"/>
    <property type="match status" value="1"/>
</dbReference>
<sequence length="121" mass="14269">MMQKFLILCCLLLFGCSIHKIDIRQGNFVTQEMLDQLEWNMPAKKVRFIMGTPLLVDVFHKHRWDYLYSFQAGGGKRQQRQISLFFDENQRLQKIEGQVKIGKPRPQKPVPLPEIDQEPIL</sequence>
<dbReference type="AlphaFoldDB" id="A0A4E0QRE6"/>
<dbReference type="GO" id="GO:1990063">
    <property type="term" value="C:Bam protein complex"/>
    <property type="evidence" value="ECO:0007669"/>
    <property type="project" value="TreeGrafter"/>
</dbReference>
<accession>A0A4E0QRE6</accession>
<comment type="similarity">
    <text evidence="4">Belongs to the BamE family.</text>
</comment>
<evidence type="ECO:0000256" key="4">
    <source>
        <dbReference type="HAMAP-Rule" id="MF_00925"/>
    </source>
</evidence>
<dbReference type="Gene3D" id="3.30.1450.10">
    <property type="match status" value="1"/>
</dbReference>
<protein>
    <recommendedName>
        <fullName evidence="4">Outer membrane protein assembly factor BamE</fullName>
    </recommendedName>
</protein>
<dbReference type="InterPro" id="IPR037873">
    <property type="entry name" value="BamE-like"/>
</dbReference>
<dbReference type="PROSITE" id="PS51257">
    <property type="entry name" value="PROKAR_LIPOPROTEIN"/>
    <property type="match status" value="1"/>
</dbReference>
<keyword evidence="4" id="KW-0449">Lipoprotein</keyword>
<evidence type="ECO:0000256" key="3">
    <source>
        <dbReference type="ARBA" id="ARBA00023237"/>
    </source>
</evidence>